<proteinExistence type="predicted"/>
<accession>A0ABS4PEF0</accession>
<dbReference type="EMBL" id="JAGGMQ010000001">
    <property type="protein sequence ID" value="MBP2171001.1"/>
    <property type="molecule type" value="Genomic_DNA"/>
</dbReference>
<name>A0ABS4PEF0_9GAMM</name>
<sequence length="121" mass="14119">MDIREIRRIRLKEWFTGKPLPENEKSYLSQLINGKSSFGEKAARRIEHDYGMPLKHLDTLMNGVDTAFQLELSAPEKELIGYFRRFPDAGKQEVLTLFREKAEGYDKLFDELARLRQAAQT</sequence>
<organism evidence="1 2">
    <name type="scientific">Winslowiella toletana</name>
    <dbReference type="NCBI Taxonomy" id="92490"/>
    <lineage>
        <taxon>Bacteria</taxon>
        <taxon>Pseudomonadati</taxon>
        <taxon>Pseudomonadota</taxon>
        <taxon>Gammaproteobacteria</taxon>
        <taxon>Enterobacterales</taxon>
        <taxon>Erwiniaceae</taxon>
        <taxon>Winslowiella</taxon>
    </lineage>
</organism>
<reference evidence="2" key="1">
    <citation type="submission" date="2023-07" db="EMBL/GenBank/DDBJ databases">
        <title>Genome mining of underrepresented organisms for secondary metabolites.</title>
        <authorList>
            <person name="D'Agostino P.M."/>
        </authorList>
    </citation>
    <scope>NUCLEOTIDE SEQUENCE [LARGE SCALE GENOMIC DNA]</scope>
    <source>
        <strain evidence="2">WS4403</strain>
    </source>
</reference>
<gene>
    <name evidence="1" type="ORF">J2125_004193</name>
</gene>
<evidence type="ECO:0000313" key="2">
    <source>
        <dbReference type="Proteomes" id="UP001195624"/>
    </source>
</evidence>
<keyword evidence="2" id="KW-1185">Reference proteome</keyword>
<dbReference type="Proteomes" id="UP001195624">
    <property type="component" value="Unassembled WGS sequence"/>
</dbReference>
<dbReference type="RefSeq" id="WP_017801923.1">
    <property type="nucleotide sequence ID" value="NZ_JAGGMQ010000001.1"/>
</dbReference>
<evidence type="ECO:0000313" key="1">
    <source>
        <dbReference type="EMBL" id="MBP2171001.1"/>
    </source>
</evidence>
<protein>
    <submittedName>
        <fullName evidence="1">Uncharacterized protein</fullName>
    </submittedName>
</protein>
<comment type="caution">
    <text evidence="1">The sequence shown here is derived from an EMBL/GenBank/DDBJ whole genome shotgun (WGS) entry which is preliminary data.</text>
</comment>